<protein>
    <recommendedName>
        <fullName evidence="4">DUF2238 domain-containing protein</fullName>
    </recommendedName>
</protein>
<feature type="transmembrane region" description="Helical" evidence="1">
    <location>
        <begin position="114"/>
        <end position="133"/>
    </location>
</feature>
<proteinExistence type="predicted"/>
<keyword evidence="1" id="KW-1133">Transmembrane helix</keyword>
<feature type="transmembrane region" description="Helical" evidence="1">
    <location>
        <begin position="71"/>
        <end position="94"/>
    </location>
</feature>
<dbReference type="EMBL" id="CP127162">
    <property type="protein sequence ID" value="WIV19176.1"/>
    <property type="molecule type" value="Genomic_DNA"/>
</dbReference>
<keyword evidence="1" id="KW-0472">Membrane</keyword>
<keyword evidence="1" id="KW-0812">Transmembrane</keyword>
<dbReference type="Proteomes" id="UP001236415">
    <property type="component" value="Chromosome"/>
</dbReference>
<name>A0ABY8X108_9BACL</name>
<sequence>MRWTKTELPPALYLSVLIFITITMMLANLFGMYGVIPYLDKIEHLLSGVILFFVGQFILNKLIKRKGIDSLPFNIIIWFSLFFAIAMAGMWEIYEFSVDHLFRLRSQNGSLTDTMWDIICGTVGAGATALYVMTKHVKTDRMN</sequence>
<reference evidence="2 3" key="1">
    <citation type="submission" date="2023-06" db="EMBL/GenBank/DDBJ databases">
        <title>Paenibacillus polygonum sp. nov., an endophytic bacterium, isolated from Polygonum lapathifolium L. in Nanji Wetland National Nature Reserve, South of Poyang Lake, Jiangxi Province, China.</title>
        <authorList>
            <person name="Yu Z."/>
        </authorList>
    </citation>
    <scope>NUCLEOTIDE SEQUENCE [LARGE SCALE GENOMIC DNA]</scope>
    <source>
        <strain evidence="2 3">C31</strain>
    </source>
</reference>
<organism evidence="2 3">
    <name type="scientific">Paenibacillus polygoni</name>
    <dbReference type="NCBI Taxonomy" id="3050112"/>
    <lineage>
        <taxon>Bacteria</taxon>
        <taxon>Bacillati</taxon>
        <taxon>Bacillota</taxon>
        <taxon>Bacilli</taxon>
        <taxon>Bacillales</taxon>
        <taxon>Paenibacillaceae</taxon>
        <taxon>Paenibacillus</taxon>
    </lineage>
</organism>
<evidence type="ECO:0008006" key="4">
    <source>
        <dbReference type="Google" id="ProtNLM"/>
    </source>
</evidence>
<evidence type="ECO:0000313" key="2">
    <source>
        <dbReference type="EMBL" id="WIV19176.1"/>
    </source>
</evidence>
<feature type="transmembrane region" description="Helical" evidence="1">
    <location>
        <begin position="42"/>
        <end position="59"/>
    </location>
</feature>
<gene>
    <name evidence="2" type="ORF">QPK24_23160</name>
</gene>
<evidence type="ECO:0000313" key="3">
    <source>
        <dbReference type="Proteomes" id="UP001236415"/>
    </source>
</evidence>
<feature type="transmembrane region" description="Helical" evidence="1">
    <location>
        <begin position="12"/>
        <end position="36"/>
    </location>
</feature>
<dbReference type="Pfam" id="PF09997">
    <property type="entry name" value="DUF2238"/>
    <property type="match status" value="1"/>
</dbReference>
<dbReference type="RefSeq" id="WP_285745124.1">
    <property type="nucleotide sequence ID" value="NZ_CP127162.1"/>
</dbReference>
<keyword evidence="3" id="KW-1185">Reference proteome</keyword>
<evidence type="ECO:0000256" key="1">
    <source>
        <dbReference type="SAM" id="Phobius"/>
    </source>
</evidence>
<dbReference type="InterPro" id="IPR014509">
    <property type="entry name" value="YjdF-like"/>
</dbReference>
<accession>A0ABY8X108</accession>